<evidence type="ECO:0000313" key="7">
    <source>
        <dbReference type="EMBL" id="RLQ95413.1"/>
    </source>
</evidence>
<dbReference type="PANTHER" id="PTHR33931">
    <property type="entry name" value="HOLIN-LIKE PROTEIN CIDA-RELATED"/>
    <property type="match status" value="1"/>
</dbReference>
<gene>
    <name evidence="7" type="ORF">D9X91_10275</name>
</gene>
<dbReference type="AlphaFoldDB" id="A0A3L7JXE7"/>
<feature type="transmembrane region" description="Helical" evidence="6">
    <location>
        <begin position="30"/>
        <end position="50"/>
    </location>
</feature>
<keyword evidence="8" id="KW-1185">Reference proteome</keyword>
<proteinExistence type="predicted"/>
<keyword evidence="2" id="KW-1003">Cell membrane</keyword>
<feature type="transmembrane region" description="Helical" evidence="6">
    <location>
        <begin position="7"/>
        <end position="24"/>
    </location>
</feature>
<dbReference type="Proteomes" id="UP000276770">
    <property type="component" value="Unassembled WGS sequence"/>
</dbReference>
<feature type="transmembrane region" description="Helical" evidence="6">
    <location>
        <begin position="62"/>
        <end position="81"/>
    </location>
</feature>
<dbReference type="OrthoDB" id="3176438at2"/>
<comment type="subcellular location">
    <subcellularLocation>
        <location evidence="1">Cell membrane</location>
        <topology evidence="1">Multi-pass membrane protein</topology>
    </subcellularLocation>
</comment>
<feature type="transmembrane region" description="Helical" evidence="6">
    <location>
        <begin position="93"/>
        <end position="115"/>
    </location>
</feature>
<evidence type="ECO:0000256" key="5">
    <source>
        <dbReference type="ARBA" id="ARBA00023136"/>
    </source>
</evidence>
<name>A0A3L7JXE7_9BACI</name>
<evidence type="ECO:0000256" key="4">
    <source>
        <dbReference type="ARBA" id="ARBA00022989"/>
    </source>
</evidence>
<dbReference type="InterPro" id="IPR005538">
    <property type="entry name" value="LrgA/CidA"/>
</dbReference>
<dbReference type="Pfam" id="PF03788">
    <property type="entry name" value="LrgA"/>
    <property type="match status" value="1"/>
</dbReference>
<dbReference type="GO" id="GO:0005886">
    <property type="term" value="C:plasma membrane"/>
    <property type="evidence" value="ECO:0007669"/>
    <property type="project" value="UniProtKB-SubCell"/>
</dbReference>
<reference evidence="7 8" key="1">
    <citation type="submission" date="2018-10" db="EMBL/GenBank/DDBJ databases">
        <title>Falsibacillus sp. genome draft.</title>
        <authorList>
            <person name="Shi S."/>
        </authorList>
    </citation>
    <scope>NUCLEOTIDE SEQUENCE [LARGE SCALE GENOMIC DNA]</scope>
    <source>
        <strain evidence="7 8">GY 10110</strain>
    </source>
</reference>
<evidence type="ECO:0000256" key="2">
    <source>
        <dbReference type="ARBA" id="ARBA00022475"/>
    </source>
</evidence>
<keyword evidence="5 6" id="KW-0472">Membrane</keyword>
<accession>A0A3L7JXE7</accession>
<protein>
    <submittedName>
        <fullName evidence="7">CidA/LrgA family protein</fullName>
    </submittedName>
</protein>
<keyword evidence="4 6" id="KW-1133">Transmembrane helix</keyword>
<sequence>MKSVWMIILQIIFINFFYLSGISLSSWLRLPIPGSMVGLVLLFVCLKMKIIKMKWVEKGAKWLAAELLLFFIPSSAAGIAGFPDALSLSSLRIIFIILLSTLMVMGVTGVVAEFIHKKRNRNLL</sequence>
<evidence type="ECO:0000313" key="8">
    <source>
        <dbReference type="Proteomes" id="UP000276770"/>
    </source>
</evidence>
<dbReference type="EMBL" id="RCVZ01000006">
    <property type="protein sequence ID" value="RLQ95413.1"/>
    <property type="molecule type" value="Genomic_DNA"/>
</dbReference>
<dbReference type="PANTHER" id="PTHR33931:SF2">
    <property type="entry name" value="HOLIN-LIKE PROTEIN CIDA"/>
    <property type="match status" value="1"/>
</dbReference>
<dbReference type="RefSeq" id="WP_121680528.1">
    <property type="nucleotide sequence ID" value="NZ_RCVZ01000006.1"/>
</dbReference>
<keyword evidence="3 6" id="KW-0812">Transmembrane</keyword>
<comment type="caution">
    <text evidence="7">The sequence shown here is derived from an EMBL/GenBank/DDBJ whole genome shotgun (WGS) entry which is preliminary data.</text>
</comment>
<evidence type="ECO:0000256" key="3">
    <source>
        <dbReference type="ARBA" id="ARBA00022692"/>
    </source>
</evidence>
<evidence type="ECO:0000256" key="6">
    <source>
        <dbReference type="SAM" id="Phobius"/>
    </source>
</evidence>
<evidence type="ECO:0000256" key="1">
    <source>
        <dbReference type="ARBA" id="ARBA00004651"/>
    </source>
</evidence>
<organism evidence="7 8">
    <name type="scientific">Falsibacillus albus</name>
    <dbReference type="NCBI Taxonomy" id="2478915"/>
    <lineage>
        <taxon>Bacteria</taxon>
        <taxon>Bacillati</taxon>
        <taxon>Bacillota</taxon>
        <taxon>Bacilli</taxon>
        <taxon>Bacillales</taxon>
        <taxon>Bacillaceae</taxon>
        <taxon>Falsibacillus</taxon>
    </lineage>
</organism>